<keyword evidence="2" id="KW-1133">Transmembrane helix</keyword>
<dbReference type="STRING" id="554065.E1ZER8"/>
<sequence length="939" mass="103138">MAVTAGVVAAATGTASFPGADARQTLQGDYCELRRALDWAADCMAHPKTCVLTRYSSPNAENRLSENKAVHPDVESSSLHSLEEGSRPAQPMPEWHRDLAREAGRLQYLYFNWRQDTWSDLQLFMVLNTLVFLAGAWVEGTIIRNMDDSMEPPPEGAGPLVTAWYNLYKVLAVVLGQDLPTGYAGWPSQLFAIITAVFGLASFALVLALIEQVVLEVLENNVKRGSMCYERGHTVVLAWCESSRDIAQLTRILTQLCAANRMAGGGVVVVLTQQRGKLEMEQLFREVVPEEHRFGTRFVFRQGSPLDPAALRMVAALDAQRVIVCGDYSRPSRDADAQVLRSCVLLDELIEHEGPADSNGPLVIKTDDALPLVHYSCSRRVIPVPTSRVNARRYVRLLHNPIAAVFSRSLMDSYSNAHACAAPLRRRQRQQAVDPNAVPPPPQAAPLRRRRQQAVDRNAVPPIIDECPEVEGLTFADLHFRFPDALVVGLHNQLTHHTQLNPPPDRPVRPGDNVITLRNGEYRALPETLQVDPGDWDPSNYVMHSHDEQPLGSHACSTSESCLAISARAHGAALAVPRRPDSAHSLGSFTAAATAAAASGSNWSEAFQSSRQGLYVLPMQYTNTLLAADELLICGWMGDTFMWELLAELDHSDQGLPAGSRVTLFNSHPWTRQHLDDRCRQFHIRNLDVRHVCGDPRSRSAMQRQVDISKFKAAIVVCDSLWAEGGQEGGPDTDRGLHLLSQAEMLTLDAAMLMVQLNIRLLLEEAGHLNISIICEKLTYVGVTRFEDDTRLPLGVAVNSASYAAKALTHVAVDPRFLKAYMQLGVESDLTVQDASSFAGEGEELSFLQLQARAASVRQVLLGYYRIPATPSQPLELVINPQGLEERTRTRVWNAGDCRCKLVTLAVTKRAAAAAAANWDGPPATCSSSMAASFSSCDE</sequence>
<dbReference type="Proteomes" id="UP000008141">
    <property type="component" value="Unassembled WGS sequence"/>
</dbReference>
<dbReference type="Gene3D" id="3.40.50.720">
    <property type="entry name" value="NAD(P)-binding Rossmann-like Domain"/>
    <property type="match status" value="1"/>
</dbReference>
<keyword evidence="2" id="KW-0812">Transmembrane</keyword>
<gene>
    <name evidence="3" type="ORF">CHLNCDRAFT_133999</name>
</gene>
<evidence type="ECO:0000256" key="1">
    <source>
        <dbReference type="SAM" id="MobiDB-lite"/>
    </source>
</evidence>
<dbReference type="GO" id="GO:0006811">
    <property type="term" value="P:monoatomic ion transport"/>
    <property type="evidence" value="ECO:0007669"/>
    <property type="project" value="InterPro"/>
</dbReference>
<evidence type="ECO:0008006" key="5">
    <source>
        <dbReference type="Google" id="ProtNLM"/>
    </source>
</evidence>
<dbReference type="GeneID" id="17354878"/>
<dbReference type="RefSeq" id="XP_005847808.1">
    <property type="nucleotide sequence ID" value="XM_005847746.1"/>
</dbReference>
<dbReference type="InterPro" id="IPR044849">
    <property type="entry name" value="CASTOR/POLLUX/SYM8-like"/>
</dbReference>
<accession>E1ZER8</accession>
<name>E1ZER8_CHLVA</name>
<dbReference type="eggNOG" id="ENOG502QU6W">
    <property type="taxonomic scope" value="Eukaryota"/>
</dbReference>
<feature type="compositionally biased region" description="Basic and acidic residues" evidence="1">
    <location>
        <begin position="65"/>
        <end position="74"/>
    </location>
</feature>
<feature type="region of interest" description="Disordered" evidence="1">
    <location>
        <begin position="65"/>
        <end position="92"/>
    </location>
</feature>
<dbReference type="OrthoDB" id="410995at2759"/>
<protein>
    <recommendedName>
        <fullName evidence="5">Ion transport domain-containing protein</fullName>
    </recommendedName>
</protein>
<proteinExistence type="predicted"/>
<feature type="transmembrane region" description="Helical" evidence="2">
    <location>
        <begin position="163"/>
        <end position="183"/>
    </location>
</feature>
<evidence type="ECO:0000256" key="2">
    <source>
        <dbReference type="SAM" id="Phobius"/>
    </source>
</evidence>
<dbReference type="KEGG" id="cvr:CHLNCDRAFT_133999"/>
<feature type="transmembrane region" description="Helical" evidence="2">
    <location>
        <begin position="123"/>
        <end position="143"/>
    </location>
</feature>
<keyword evidence="2" id="KW-0472">Membrane</keyword>
<reference evidence="3 4" key="1">
    <citation type="journal article" date="2010" name="Plant Cell">
        <title>The Chlorella variabilis NC64A genome reveals adaptation to photosymbiosis, coevolution with viruses, and cryptic sex.</title>
        <authorList>
            <person name="Blanc G."/>
            <person name="Duncan G."/>
            <person name="Agarkova I."/>
            <person name="Borodovsky M."/>
            <person name="Gurnon J."/>
            <person name="Kuo A."/>
            <person name="Lindquist E."/>
            <person name="Lucas S."/>
            <person name="Pangilinan J."/>
            <person name="Polle J."/>
            <person name="Salamov A."/>
            <person name="Terry A."/>
            <person name="Yamada T."/>
            <person name="Dunigan D.D."/>
            <person name="Grigoriev I.V."/>
            <person name="Claverie J.M."/>
            <person name="Van Etten J.L."/>
        </authorList>
    </citation>
    <scope>NUCLEOTIDE SEQUENCE [LARGE SCALE GENOMIC DNA]</scope>
    <source>
        <strain evidence="3 4">NC64A</strain>
    </source>
</reference>
<keyword evidence="4" id="KW-1185">Reference proteome</keyword>
<dbReference type="PANTHER" id="PTHR31563">
    <property type="entry name" value="ION CHANNEL POLLUX-RELATED"/>
    <property type="match status" value="1"/>
</dbReference>
<organism evidence="4">
    <name type="scientific">Chlorella variabilis</name>
    <name type="common">Green alga</name>
    <dbReference type="NCBI Taxonomy" id="554065"/>
    <lineage>
        <taxon>Eukaryota</taxon>
        <taxon>Viridiplantae</taxon>
        <taxon>Chlorophyta</taxon>
        <taxon>core chlorophytes</taxon>
        <taxon>Trebouxiophyceae</taxon>
        <taxon>Chlorellales</taxon>
        <taxon>Chlorellaceae</taxon>
        <taxon>Chlorella clade</taxon>
        <taxon>Chlorella</taxon>
    </lineage>
</organism>
<dbReference type="AlphaFoldDB" id="E1ZER8"/>
<dbReference type="EMBL" id="GL433844">
    <property type="protein sequence ID" value="EFN55706.1"/>
    <property type="molecule type" value="Genomic_DNA"/>
</dbReference>
<dbReference type="InParanoid" id="E1ZER8"/>
<dbReference type="PANTHER" id="PTHR31563:SF10">
    <property type="entry name" value="ION CHANNEL POLLUX-RELATED"/>
    <property type="match status" value="1"/>
</dbReference>
<feature type="region of interest" description="Disordered" evidence="1">
    <location>
        <begin position="428"/>
        <end position="451"/>
    </location>
</feature>
<evidence type="ECO:0000313" key="4">
    <source>
        <dbReference type="Proteomes" id="UP000008141"/>
    </source>
</evidence>
<evidence type="ECO:0000313" key="3">
    <source>
        <dbReference type="EMBL" id="EFN55706.1"/>
    </source>
</evidence>
<feature type="transmembrane region" description="Helical" evidence="2">
    <location>
        <begin position="190"/>
        <end position="210"/>
    </location>
</feature>